<evidence type="ECO:0000313" key="2">
    <source>
        <dbReference type="EMBL" id="KAF5584997.1"/>
    </source>
</evidence>
<comment type="caution">
    <text evidence="2">The sequence shown here is derived from an EMBL/GenBank/DDBJ whole genome shotgun (WGS) entry which is preliminary data.</text>
</comment>
<proteinExistence type="predicted"/>
<sequence>MQGNSNEAKVPRIVEPDPGPTTGSLAASYPCRPAASRQRTYPQQQEEEQDEDHATLYRYTNHDLSQQHLSTLSVREKLRKGIAMGFANTLAHTNATQDVLQQGSQGSPGLQPMDTMTISGMMTKMDMHYHMMPDLSRLHSKGVSNRKIAEMVNQELINTAPGATGRAEFLRKRSQHIKDREVPV</sequence>
<gene>
    <name evidence="2" type="ORF">FPANT_7690</name>
</gene>
<organism evidence="2 3">
    <name type="scientific">Fusarium pseudoanthophilum</name>
    <dbReference type="NCBI Taxonomy" id="48495"/>
    <lineage>
        <taxon>Eukaryota</taxon>
        <taxon>Fungi</taxon>
        <taxon>Dikarya</taxon>
        <taxon>Ascomycota</taxon>
        <taxon>Pezizomycotina</taxon>
        <taxon>Sordariomycetes</taxon>
        <taxon>Hypocreomycetidae</taxon>
        <taxon>Hypocreales</taxon>
        <taxon>Nectriaceae</taxon>
        <taxon>Fusarium</taxon>
        <taxon>Fusarium fujikuroi species complex</taxon>
    </lineage>
</organism>
<accession>A0A8H5L426</accession>
<feature type="region of interest" description="Disordered" evidence="1">
    <location>
        <begin position="1"/>
        <end position="51"/>
    </location>
</feature>
<evidence type="ECO:0000256" key="1">
    <source>
        <dbReference type="SAM" id="MobiDB-lite"/>
    </source>
</evidence>
<name>A0A8H5L426_9HYPO</name>
<dbReference type="AlphaFoldDB" id="A0A8H5L426"/>
<protein>
    <submittedName>
        <fullName evidence="2">Uncharacterized protein</fullName>
    </submittedName>
</protein>
<evidence type="ECO:0000313" key="3">
    <source>
        <dbReference type="Proteomes" id="UP000544095"/>
    </source>
</evidence>
<dbReference type="EMBL" id="JAAOAR010000377">
    <property type="protein sequence ID" value="KAF5584997.1"/>
    <property type="molecule type" value="Genomic_DNA"/>
</dbReference>
<reference evidence="2 3" key="1">
    <citation type="submission" date="2020-05" db="EMBL/GenBank/DDBJ databases">
        <title>Identification and distribution of gene clusters putatively required for synthesis of sphingolipid metabolism inhibitors in phylogenetically diverse species of the filamentous fungus Fusarium.</title>
        <authorList>
            <person name="Kim H.-S."/>
            <person name="Busman M."/>
            <person name="Brown D.W."/>
            <person name="Divon H."/>
            <person name="Uhlig S."/>
            <person name="Proctor R.H."/>
        </authorList>
    </citation>
    <scope>NUCLEOTIDE SEQUENCE [LARGE SCALE GENOMIC DNA]</scope>
    <source>
        <strain evidence="2 3">NRRL 25211</strain>
    </source>
</reference>
<keyword evidence="3" id="KW-1185">Reference proteome</keyword>
<dbReference type="Proteomes" id="UP000544095">
    <property type="component" value="Unassembled WGS sequence"/>
</dbReference>